<evidence type="ECO:0000313" key="3">
    <source>
        <dbReference type="EMBL" id="CAG5131071.1"/>
    </source>
</evidence>
<protein>
    <submittedName>
        <fullName evidence="3">Uncharacterized protein</fullName>
    </submittedName>
</protein>
<feature type="transmembrane region" description="Helical" evidence="2">
    <location>
        <begin position="198"/>
        <end position="218"/>
    </location>
</feature>
<keyword evidence="2" id="KW-1133">Transmembrane helix</keyword>
<evidence type="ECO:0000256" key="2">
    <source>
        <dbReference type="SAM" id="Phobius"/>
    </source>
</evidence>
<organism evidence="3 4">
    <name type="scientific">Candidula unifasciata</name>
    <dbReference type="NCBI Taxonomy" id="100452"/>
    <lineage>
        <taxon>Eukaryota</taxon>
        <taxon>Metazoa</taxon>
        <taxon>Spiralia</taxon>
        <taxon>Lophotrochozoa</taxon>
        <taxon>Mollusca</taxon>
        <taxon>Gastropoda</taxon>
        <taxon>Heterobranchia</taxon>
        <taxon>Euthyneura</taxon>
        <taxon>Panpulmonata</taxon>
        <taxon>Eupulmonata</taxon>
        <taxon>Stylommatophora</taxon>
        <taxon>Helicina</taxon>
        <taxon>Helicoidea</taxon>
        <taxon>Geomitridae</taxon>
        <taxon>Candidula</taxon>
    </lineage>
</organism>
<dbReference type="AlphaFoldDB" id="A0A8S3ZXP4"/>
<sequence length="222" mass="25412">SRGDYPTDEKHDDKSDVGQESEKLRLISTVASPARECYSPVCREMGYWESERQHSLDDELPAHPDAGNNLQCFLEANSPQPCRPLGHELNTSQINHTSANNKVSYDSFPFIERGVNFSSSYKAQPSDGEMEHSFTRRRDTPQDKLRQSKTNHKNHYNARNVVQSEVHCLLKENNKYTTADTDDTISWHDIGNSLDRTFFWVFFLVTNTVTVVILVLFVKSDP</sequence>
<evidence type="ECO:0000256" key="1">
    <source>
        <dbReference type="SAM" id="MobiDB-lite"/>
    </source>
</evidence>
<accession>A0A8S3ZXP4</accession>
<proteinExistence type="predicted"/>
<dbReference type="EMBL" id="CAJHNH020004446">
    <property type="protein sequence ID" value="CAG5131071.1"/>
    <property type="molecule type" value="Genomic_DNA"/>
</dbReference>
<feature type="non-terminal residue" evidence="3">
    <location>
        <position position="222"/>
    </location>
</feature>
<feature type="region of interest" description="Disordered" evidence="1">
    <location>
        <begin position="121"/>
        <end position="154"/>
    </location>
</feature>
<keyword evidence="2" id="KW-0812">Transmembrane</keyword>
<feature type="compositionally biased region" description="Basic and acidic residues" evidence="1">
    <location>
        <begin position="129"/>
        <end position="146"/>
    </location>
</feature>
<feature type="region of interest" description="Disordered" evidence="1">
    <location>
        <begin position="1"/>
        <end position="22"/>
    </location>
</feature>
<keyword evidence="2" id="KW-0472">Membrane</keyword>
<dbReference type="Proteomes" id="UP000678393">
    <property type="component" value="Unassembled WGS sequence"/>
</dbReference>
<comment type="caution">
    <text evidence="3">The sequence shown here is derived from an EMBL/GenBank/DDBJ whole genome shotgun (WGS) entry which is preliminary data.</text>
</comment>
<reference evidence="3" key="1">
    <citation type="submission" date="2021-04" db="EMBL/GenBank/DDBJ databases">
        <authorList>
            <consortium name="Molecular Ecology Group"/>
        </authorList>
    </citation>
    <scope>NUCLEOTIDE SEQUENCE</scope>
</reference>
<keyword evidence="4" id="KW-1185">Reference proteome</keyword>
<name>A0A8S3ZXP4_9EUPU</name>
<gene>
    <name evidence="3" type="ORF">CUNI_LOCUS16629</name>
</gene>
<evidence type="ECO:0000313" key="4">
    <source>
        <dbReference type="Proteomes" id="UP000678393"/>
    </source>
</evidence>